<evidence type="ECO:0000256" key="7">
    <source>
        <dbReference type="ARBA" id="ARBA00023125"/>
    </source>
</evidence>
<feature type="non-terminal residue" evidence="14">
    <location>
        <position position="1"/>
    </location>
</feature>
<evidence type="ECO:0000256" key="6">
    <source>
        <dbReference type="ARBA" id="ARBA00023015"/>
    </source>
</evidence>
<dbReference type="Gene3D" id="1.10.565.10">
    <property type="entry name" value="Retinoid X Receptor"/>
    <property type="match status" value="1"/>
</dbReference>
<evidence type="ECO:0000256" key="4">
    <source>
        <dbReference type="ARBA" id="ARBA00022771"/>
    </source>
</evidence>
<keyword evidence="9" id="KW-0675">Receptor</keyword>
<evidence type="ECO:0000256" key="8">
    <source>
        <dbReference type="ARBA" id="ARBA00023163"/>
    </source>
</evidence>
<comment type="subcellular location">
    <subcellularLocation>
        <location evidence="1">Nucleus</location>
    </subcellularLocation>
</comment>
<keyword evidence="6" id="KW-0805">Transcription regulation</keyword>
<evidence type="ECO:0000256" key="9">
    <source>
        <dbReference type="ARBA" id="ARBA00023170"/>
    </source>
</evidence>
<feature type="region of interest" description="Disordered" evidence="11">
    <location>
        <begin position="113"/>
        <end position="145"/>
    </location>
</feature>
<dbReference type="SMART" id="SM00399">
    <property type="entry name" value="ZnF_C4"/>
    <property type="match status" value="1"/>
</dbReference>
<dbReference type="PRINTS" id="PR00047">
    <property type="entry name" value="STROIDFINGER"/>
</dbReference>
<gene>
    <name evidence="14" type="ORF">MSPICULIGERA_LOCUS22286</name>
</gene>
<dbReference type="PROSITE" id="PS51030">
    <property type="entry name" value="NUCLEAR_REC_DBD_2"/>
    <property type="match status" value="1"/>
</dbReference>
<dbReference type="InterPro" id="IPR035500">
    <property type="entry name" value="NHR-like_dom_sf"/>
</dbReference>
<proteinExistence type="inferred from homology"/>
<dbReference type="InterPro" id="IPR000536">
    <property type="entry name" value="Nucl_hrmn_rcpt_lig-bd"/>
</dbReference>
<dbReference type="PANTHER" id="PTHR45680:SF23">
    <property type="entry name" value="NUCLEAR HORMONE RECEPTOR FAMILY"/>
    <property type="match status" value="1"/>
</dbReference>
<dbReference type="Proteomes" id="UP001177023">
    <property type="component" value="Unassembled WGS sequence"/>
</dbReference>
<dbReference type="GO" id="GO:0000978">
    <property type="term" value="F:RNA polymerase II cis-regulatory region sequence-specific DNA binding"/>
    <property type="evidence" value="ECO:0007669"/>
    <property type="project" value="InterPro"/>
</dbReference>
<evidence type="ECO:0000256" key="10">
    <source>
        <dbReference type="ARBA" id="ARBA00023242"/>
    </source>
</evidence>
<evidence type="ECO:0000256" key="3">
    <source>
        <dbReference type="ARBA" id="ARBA00022723"/>
    </source>
</evidence>
<organism evidence="14 15">
    <name type="scientific">Mesorhabditis spiculigera</name>
    <dbReference type="NCBI Taxonomy" id="96644"/>
    <lineage>
        <taxon>Eukaryota</taxon>
        <taxon>Metazoa</taxon>
        <taxon>Ecdysozoa</taxon>
        <taxon>Nematoda</taxon>
        <taxon>Chromadorea</taxon>
        <taxon>Rhabditida</taxon>
        <taxon>Rhabditina</taxon>
        <taxon>Rhabditomorpha</taxon>
        <taxon>Rhabditoidea</taxon>
        <taxon>Rhabditidae</taxon>
        <taxon>Mesorhabditinae</taxon>
        <taxon>Mesorhabditis</taxon>
    </lineage>
</organism>
<evidence type="ECO:0000259" key="13">
    <source>
        <dbReference type="PROSITE" id="PS51843"/>
    </source>
</evidence>
<dbReference type="InterPro" id="IPR001628">
    <property type="entry name" value="Znf_hrmn_rcpt"/>
</dbReference>
<evidence type="ECO:0000256" key="2">
    <source>
        <dbReference type="ARBA" id="ARBA00005993"/>
    </source>
</evidence>
<accession>A0AA36G9J4</accession>
<keyword evidence="3" id="KW-0479">Metal-binding</keyword>
<comment type="similarity">
    <text evidence="2">Belongs to the nuclear hormone receptor family.</text>
</comment>
<dbReference type="Pfam" id="PF00105">
    <property type="entry name" value="zf-C4"/>
    <property type="match status" value="1"/>
</dbReference>
<sequence>MGHSQRSRGPGYFGNELLQRQIAGVTRRRSVEMGRMKNKICEICHLTASGSYFSVVSCRACAAFFRRTAFLNIVYVCQKDRFCDVTKKKRFSCRSCRYQKCWDKGMRPSMIKGLENSKNSWPASTTTSETGSSPSGCSQTSESTSLNGLDEHIKTEQSIDGHPATPAEIRDFMDRRQKAGNKMQEVLGSKKAISNLLVPIKLTLVQRGLLALNEHFKKWPMCTPEKVRPGQPFTLEEWVDDLQQELVNITEFCMAFEEFAGLDKEQKGAIFLPFWTHFLVLERYRTTNYCLPNTTTSILLLYNGNYYDLEERHIWTRKSKSMKMIFDFAKPQIDKETQLMDDQLDRTALTDFELVFVMLQIMWTLKENPELTQATKDLAGNVRQRLSSEIHDYYTNEMNRPNYAGRLMQVMKIVAAFSEVEKGREEGAAAFKAFSFVPDRFQAPCSPRR</sequence>
<feature type="domain" description="NR LBD" evidence="13">
    <location>
        <begin position="200"/>
        <end position="449"/>
    </location>
</feature>
<evidence type="ECO:0000256" key="5">
    <source>
        <dbReference type="ARBA" id="ARBA00022833"/>
    </source>
</evidence>
<dbReference type="InterPro" id="IPR013088">
    <property type="entry name" value="Znf_NHR/GATA"/>
</dbReference>
<dbReference type="CDD" id="cd06960">
    <property type="entry name" value="NR_DBD_HNF4A"/>
    <property type="match status" value="1"/>
</dbReference>
<dbReference type="Gene3D" id="3.30.50.10">
    <property type="entry name" value="Erythroid Transcription Factor GATA-1, subunit A"/>
    <property type="match status" value="1"/>
</dbReference>
<keyword evidence="5" id="KW-0862">Zinc</keyword>
<dbReference type="SMART" id="SM00430">
    <property type="entry name" value="HOLI"/>
    <property type="match status" value="1"/>
</dbReference>
<dbReference type="InterPro" id="IPR049636">
    <property type="entry name" value="HNF4-like_DBD"/>
</dbReference>
<dbReference type="GO" id="GO:0008270">
    <property type="term" value="F:zinc ion binding"/>
    <property type="evidence" value="ECO:0007669"/>
    <property type="project" value="UniProtKB-KW"/>
</dbReference>
<keyword evidence="10" id="KW-0539">Nucleus</keyword>
<protein>
    <submittedName>
        <fullName evidence="14">Uncharacterized protein</fullName>
    </submittedName>
</protein>
<keyword evidence="15" id="KW-1185">Reference proteome</keyword>
<dbReference type="AlphaFoldDB" id="A0AA36G9J4"/>
<dbReference type="SUPFAM" id="SSF57716">
    <property type="entry name" value="Glucocorticoid receptor-like (DNA-binding domain)"/>
    <property type="match status" value="1"/>
</dbReference>
<name>A0AA36G9J4_9BILA</name>
<dbReference type="InterPro" id="IPR051152">
    <property type="entry name" value="C.elegans_Orphan_NR"/>
</dbReference>
<evidence type="ECO:0000313" key="15">
    <source>
        <dbReference type="Proteomes" id="UP001177023"/>
    </source>
</evidence>
<feature type="compositionally biased region" description="Low complexity" evidence="11">
    <location>
        <begin position="124"/>
        <end position="138"/>
    </location>
</feature>
<keyword evidence="4" id="KW-0863">Zinc-finger</keyword>
<comment type="caution">
    <text evidence="14">The sequence shown here is derived from an EMBL/GenBank/DDBJ whole genome shotgun (WGS) entry which is preliminary data.</text>
</comment>
<keyword evidence="7" id="KW-0238">DNA-binding</keyword>
<dbReference type="EMBL" id="CATQJA010002688">
    <property type="protein sequence ID" value="CAJ0584225.1"/>
    <property type="molecule type" value="Genomic_DNA"/>
</dbReference>
<dbReference type="GO" id="GO:0003700">
    <property type="term" value="F:DNA-binding transcription factor activity"/>
    <property type="evidence" value="ECO:0007669"/>
    <property type="project" value="InterPro"/>
</dbReference>
<dbReference type="SUPFAM" id="SSF48508">
    <property type="entry name" value="Nuclear receptor ligand-binding domain"/>
    <property type="match status" value="1"/>
</dbReference>
<keyword evidence="8" id="KW-0804">Transcription</keyword>
<evidence type="ECO:0000313" key="14">
    <source>
        <dbReference type="EMBL" id="CAJ0584225.1"/>
    </source>
</evidence>
<dbReference type="GO" id="GO:0005634">
    <property type="term" value="C:nucleus"/>
    <property type="evidence" value="ECO:0007669"/>
    <property type="project" value="UniProtKB-SubCell"/>
</dbReference>
<dbReference type="PROSITE" id="PS51843">
    <property type="entry name" value="NR_LBD"/>
    <property type="match status" value="1"/>
</dbReference>
<evidence type="ECO:0000256" key="1">
    <source>
        <dbReference type="ARBA" id="ARBA00004123"/>
    </source>
</evidence>
<evidence type="ECO:0000256" key="11">
    <source>
        <dbReference type="SAM" id="MobiDB-lite"/>
    </source>
</evidence>
<dbReference type="PANTHER" id="PTHR45680">
    <property type="entry name" value="NUCLEAR HORMONE RECEPTOR FAMILY"/>
    <property type="match status" value="1"/>
</dbReference>
<reference evidence="14" key="1">
    <citation type="submission" date="2023-06" db="EMBL/GenBank/DDBJ databases">
        <authorList>
            <person name="Delattre M."/>
        </authorList>
    </citation>
    <scope>NUCLEOTIDE SEQUENCE</scope>
    <source>
        <strain evidence="14">AF72</strain>
    </source>
</reference>
<evidence type="ECO:0000259" key="12">
    <source>
        <dbReference type="PROSITE" id="PS51030"/>
    </source>
</evidence>
<feature type="domain" description="Nuclear receptor" evidence="12">
    <location>
        <begin position="38"/>
        <end position="113"/>
    </location>
</feature>
<dbReference type="Pfam" id="PF00104">
    <property type="entry name" value="Hormone_recep"/>
    <property type="match status" value="1"/>
</dbReference>